<organism evidence="1 2">
    <name type="scientific">Romanomermis culicivorax</name>
    <name type="common">Nematode worm</name>
    <dbReference type="NCBI Taxonomy" id="13658"/>
    <lineage>
        <taxon>Eukaryota</taxon>
        <taxon>Metazoa</taxon>
        <taxon>Ecdysozoa</taxon>
        <taxon>Nematoda</taxon>
        <taxon>Enoplea</taxon>
        <taxon>Dorylaimia</taxon>
        <taxon>Mermithida</taxon>
        <taxon>Mermithoidea</taxon>
        <taxon>Mermithidae</taxon>
        <taxon>Romanomermis</taxon>
    </lineage>
</organism>
<protein>
    <submittedName>
        <fullName evidence="2">Uncharacterized protein</fullName>
    </submittedName>
</protein>
<accession>A0A915HUY7</accession>
<sequence length="66" mass="7146">MECRNWALTKDDRGQKQLCQDGRSGRTDLLAMGQTVDFNGGSTINKLGSPGDSLQNIIMTSSNPIC</sequence>
<dbReference type="AlphaFoldDB" id="A0A915HUY7"/>
<proteinExistence type="predicted"/>
<dbReference type="Proteomes" id="UP000887565">
    <property type="component" value="Unplaced"/>
</dbReference>
<evidence type="ECO:0000313" key="1">
    <source>
        <dbReference type="Proteomes" id="UP000887565"/>
    </source>
</evidence>
<evidence type="ECO:0000313" key="2">
    <source>
        <dbReference type="WBParaSite" id="nRc.2.0.1.t05180-RA"/>
    </source>
</evidence>
<reference evidence="2" key="1">
    <citation type="submission" date="2022-11" db="UniProtKB">
        <authorList>
            <consortium name="WormBaseParasite"/>
        </authorList>
    </citation>
    <scope>IDENTIFICATION</scope>
</reference>
<dbReference type="WBParaSite" id="nRc.2.0.1.t05180-RA">
    <property type="protein sequence ID" value="nRc.2.0.1.t05180-RA"/>
    <property type="gene ID" value="nRc.2.0.1.g05180"/>
</dbReference>
<keyword evidence="1" id="KW-1185">Reference proteome</keyword>
<name>A0A915HUY7_ROMCU</name>